<dbReference type="Pfam" id="PF00775">
    <property type="entry name" value="Dioxygenase_C"/>
    <property type="match status" value="1"/>
</dbReference>
<keyword evidence="4" id="KW-0732">Signal</keyword>
<accession>A0ABS5F4Y8</accession>
<dbReference type="Gene3D" id="2.60.130.10">
    <property type="entry name" value="Aromatic compound dioxygenase"/>
    <property type="match status" value="1"/>
</dbReference>
<dbReference type="PANTHER" id="PTHR33711:SF11">
    <property type="entry name" value="DIOXYGENASE"/>
    <property type="match status" value="1"/>
</dbReference>
<keyword evidence="3" id="KW-0560">Oxidoreductase</keyword>
<evidence type="ECO:0000256" key="4">
    <source>
        <dbReference type="SAM" id="SignalP"/>
    </source>
</evidence>
<keyword evidence="7" id="KW-1185">Reference proteome</keyword>
<evidence type="ECO:0000313" key="7">
    <source>
        <dbReference type="Proteomes" id="UP001196870"/>
    </source>
</evidence>
<feature type="chain" id="PRO_5046228896" evidence="4">
    <location>
        <begin position="28"/>
        <end position="193"/>
    </location>
</feature>
<reference evidence="7" key="1">
    <citation type="journal article" date="2021" name="Syst. Appl. Microbiol.">
        <title>Roseomonas hellenica sp. nov., isolated from roots of wild-growing Alkanna tinctoria.</title>
        <authorList>
            <person name="Rat A."/>
            <person name="Naranjo H.D."/>
            <person name="Lebbe L."/>
            <person name="Cnockaert M."/>
            <person name="Krigas N."/>
            <person name="Grigoriadou K."/>
            <person name="Maloupa E."/>
            <person name="Willems A."/>
        </authorList>
    </citation>
    <scope>NUCLEOTIDE SEQUENCE [LARGE SCALE GENOMIC DNA]</scope>
    <source>
        <strain evidence="7">LMG 31523</strain>
    </source>
</reference>
<gene>
    <name evidence="6" type="ORF">GXW71_25020</name>
</gene>
<evidence type="ECO:0000259" key="5">
    <source>
        <dbReference type="Pfam" id="PF00775"/>
    </source>
</evidence>
<dbReference type="InterPro" id="IPR006311">
    <property type="entry name" value="TAT_signal"/>
</dbReference>
<dbReference type="SUPFAM" id="SSF49482">
    <property type="entry name" value="Aromatic compound dioxygenase"/>
    <property type="match status" value="1"/>
</dbReference>
<evidence type="ECO:0000313" key="6">
    <source>
        <dbReference type="EMBL" id="MBR0667641.1"/>
    </source>
</evidence>
<keyword evidence="2 6" id="KW-0223">Dioxygenase</keyword>
<proteinExistence type="inferred from homology"/>
<comment type="similarity">
    <text evidence="1">Belongs to the intradiol ring-cleavage dioxygenase family.</text>
</comment>
<feature type="domain" description="Intradiol ring-cleavage dioxygenases" evidence="5">
    <location>
        <begin position="50"/>
        <end position="163"/>
    </location>
</feature>
<evidence type="ECO:0000256" key="3">
    <source>
        <dbReference type="ARBA" id="ARBA00023002"/>
    </source>
</evidence>
<dbReference type="PANTHER" id="PTHR33711">
    <property type="entry name" value="DIOXYGENASE, PUTATIVE (AFU_ORTHOLOGUE AFUA_2G02910)-RELATED"/>
    <property type="match status" value="1"/>
</dbReference>
<dbReference type="GO" id="GO:0051213">
    <property type="term" value="F:dioxygenase activity"/>
    <property type="evidence" value="ECO:0007669"/>
    <property type="project" value="UniProtKB-KW"/>
</dbReference>
<name>A0ABS5F4Y8_9PROT</name>
<evidence type="ECO:0000256" key="1">
    <source>
        <dbReference type="ARBA" id="ARBA00007825"/>
    </source>
</evidence>
<comment type="caution">
    <text evidence="6">The sequence shown here is derived from an EMBL/GenBank/DDBJ whole genome shotgun (WGS) entry which is preliminary data.</text>
</comment>
<feature type="signal peptide" evidence="4">
    <location>
        <begin position="1"/>
        <end position="27"/>
    </location>
</feature>
<organism evidence="6 7">
    <name type="scientific">Plastoroseomonas hellenica</name>
    <dbReference type="NCBI Taxonomy" id="2687306"/>
    <lineage>
        <taxon>Bacteria</taxon>
        <taxon>Pseudomonadati</taxon>
        <taxon>Pseudomonadota</taxon>
        <taxon>Alphaproteobacteria</taxon>
        <taxon>Acetobacterales</taxon>
        <taxon>Acetobacteraceae</taxon>
        <taxon>Plastoroseomonas</taxon>
    </lineage>
</organism>
<dbReference type="InterPro" id="IPR015889">
    <property type="entry name" value="Intradiol_dOase_core"/>
</dbReference>
<sequence length="193" mass="21994">MMTTRRSLLTPVAAMPVLLLGAPVASAQPFRLPLTPECSGRGERTIANAEGPYFRPNAPLKQDLAAEAEGGARILLGGFVLDESCRPVPNALIEIWHADDRGRYDQRGYRLRGHQFSDARGLWWFSTIIPAAYWSRTRHYHFKVQRPNDRILTTQLYFPGERRNAQDREFDPRLQMRVTTAEGQPLGRFDFVI</sequence>
<dbReference type="PROSITE" id="PS51318">
    <property type="entry name" value="TAT"/>
    <property type="match status" value="1"/>
</dbReference>
<dbReference type="CDD" id="cd00421">
    <property type="entry name" value="intradiol_dioxygenase"/>
    <property type="match status" value="1"/>
</dbReference>
<dbReference type="InterPro" id="IPR000627">
    <property type="entry name" value="Intradiol_dOase_C"/>
</dbReference>
<dbReference type="InterPro" id="IPR050770">
    <property type="entry name" value="Intradiol_RC_Dioxygenase"/>
</dbReference>
<dbReference type="EMBL" id="JAAGBB010000038">
    <property type="protein sequence ID" value="MBR0667641.1"/>
    <property type="molecule type" value="Genomic_DNA"/>
</dbReference>
<evidence type="ECO:0000256" key="2">
    <source>
        <dbReference type="ARBA" id="ARBA00022964"/>
    </source>
</evidence>
<protein>
    <submittedName>
        <fullName evidence="6">Intradiol ring-cleavage dioxygenase</fullName>
    </submittedName>
</protein>
<dbReference type="Proteomes" id="UP001196870">
    <property type="component" value="Unassembled WGS sequence"/>
</dbReference>